<keyword evidence="2" id="KW-0489">Methyltransferase</keyword>
<dbReference type="PANTHER" id="PTHR42912">
    <property type="entry name" value="METHYLTRANSFERASE"/>
    <property type="match status" value="1"/>
</dbReference>
<sequence>MDNYSDFTAKIYDPLLYLALKQVRTAVMNELSKYKDKSILDLCCGTGDQLKLLSKNGFRNLHCLDSSDSMLKIARKGNCPINIYAEDATKTGLKTGSFNVIIISFAIHEKDRNTQEIMVNEAHRIMKKNGLMLIVDFIFDERTMLPGKLGIVLVERMAGKEHYRNFRNYIKNNGLLSLLKPEKFELIKSERKLFNGLSISLYKKN</sequence>
<keyword evidence="2" id="KW-0808">Transferase</keyword>
<dbReference type="EMBL" id="CP001087">
    <property type="protein sequence ID" value="ACN17448.1"/>
    <property type="molecule type" value="Genomic_DNA"/>
</dbReference>
<dbReference type="InterPro" id="IPR029063">
    <property type="entry name" value="SAM-dependent_MTases_sf"/>
</dbReference>
<reference evidence="2 3" key="1">
    <citation type="journal article" date="2009" name="Environ. Microbiol.">
        <title>Genome sequence of Desulfobacterium autotrophicum HRM2, a marine sulfate reducer oxidizing organic carbon completely to carbon dioxide.</title>
        <authorList>
            <person name="Strittmatter A.W."/>
            <person name="Liesegang H."/>
            <person name="Rabus R."/>
            <person name="Decker I."/>
            <person name="Amann J."/>
            <person name="Andres S."/>
            <person name="Henne A."/>
            <person name="Fricke W.F."/>
            <person name="Martinez-Arias R."/>
            <person name="Bartels D."/>
            <person name="Goesmann A."/>
            <person name="Krause L."/>
            <person name="Puehler A."/>
            <person name="Klenk H.P."/>
            <person name="Richter M."/>
            <person name="Schuler M."/>
            <person name="Gloeckner F.O."/>
            <person name="Meyerdierks A."/>
            <person name="Gottschalk G."/>
            <person name="Amann R."/>
        </authorList>
    </citation>
    <scope>NUCLEOTIDE SEQUENCE [LARGE SCALE GENOMIC DNA]</scope>
    <source>
        <strain evidence="3">ATCC 43914 / DSM 3382 / HRM2</strain>
    </source>
</reference>
<gene>
    <name evidence="2" type="ordered locus">HRM2_43920</name>
</gene>
<evidence type="ECO:0000313" key="3">
    <source>
        <dbReference type="Proteomes" id="UP000000442"/>
    </source>
</evidence>
<accession>C0QE27</accession>
<dbReference type="Gene3D" id="3.40.50.150">
    <property type="entry name" value="Vaccinia Virus protein VP39"/>
    <property type="match status" value="1"/>
</dbReference>
<dbReference type="Pfam" id="PF13649">
    <property type="entry name" value="Methyltransf_25"/>
    <property type="match status" value="1"/>
</dbReference>
<dbReference type="Proteomes" id="UP000000442">
    <property type="component" value="Chromosome"/>
</dbReference>
<dbReference type="InterPro" id="IPR041698">
    <property type="entry name" value="Methyltransf_25"/>
</dbReference>
<evidence type="ECO:0000259" key="1">
    <source>
        <dbReference type="Pfam" id="PF13649"/>
    </source>
</evidence>
<dbReference type="HOGENOM" id="CLU_098966_0_0_7"/>
<evidence type="ECO:0000313" key="2">
    <source>
        <dbReference type="EMBL" id="ACN17448.1"/>
    </source>
</evidence>
<dbReference type="CDD" id="cd02440">
    <property type="entry name" value="AdoMet_MTases"/>
    <property type="match status" value="1"/>
</dbReference>
<dbReference type="RefSeq" id="WP_015906176.1">
    <property type="nucleotide sequence ID" value="NC_012108.1"/>
</dbReference>
<keyword evidence="3" id="KW-1185">Reference proteome</keyword>
<organism evidence="2 3">
    <name type="scientific">Desulforapulum autotrophicum (strain ATCC 43914 / DSM 3382 / VKM B-1955 / HRM2)</name>
    <name type="common">Desulfobacterium autotrophicum</name>
    <dbReference type="NCBI Taxonomy" id="177437"/>
    <lineage>
        <taxon>Bacteria</taxon>
        <taxon>Pseudomonadati</taxon>
        <taxon>Thermodesulfobacteriota</taxon>
        <taxon>Desulfobacteria</taxon>
        <taxon>Desulfobacterales</taxon>
        <taxon>Desulfobacteraceae</taxon>
        <taxon>Desulforapulum</taxon>
    </lineage>
</organism>
<feature type="domain" description="Methyltransferase" evidence="1">
    <location>
        <begin position="39"/>
        <end position="130"/>
    </location>
</feature>
<dbReference type="SUPFAM" id="SSF53335">
    <property type="entry name" value="S-adenosyl-L-methionine-dependent methyltransferases"/>
    <property type="match status" value="1"/>
</dbReference>
<dbReference type="PANTHER" id="PTHR42912:SF93">
    <property type="entry name" value="N6-ADENOSINE-METHYLTRANSFERASE TMT1A"/>
    <property type="match status" value="1"/>
</dbReference>
<dbReference type="eggNOG" id="COG2226">
    <property type="taxonomic scope" value="Bacteria"/>
</dbReference>
<dbReference type="AlphaFoldDB" id="C0QE27"/>
<protein>
    <submittedName>
        <fullName evidence="2">Methyltransferase</fullName>
    </submittedName>
</protein>
<dbReference type="OrthoDB" id="9808140at2"/>
<dbReference type="InterPro" id="IPR050508">
    <property type="entry name" value="Methyltransf_Superfamily"/>
</dbReference>
<dbReference type="GO" id="GO:0032259">
    <property type="term" value="P:methylation"/>
    <property type="evidence" value="ECO:0007669"/>
    <property type="project" value="UniProtKB-KW"/>
</dbReference>
<dbReference type="KEGG" id="dat:HRM2_43920"/>
<dbReference type="GO" id="GO:0008168">
    <property type="term" value="F:methyltransferase activity"/>
    <property type="evidence" value="ECO:0007669"/>
    <property type="project" value="UniProtKB-KW"/>
</dbReference>
<dbReference type="STRING" id="177437.HRM2_43920"/>
<name>C0QE27_DESAH</name>
<proteinExistence type="predicted"/>